<keyword evidence="2 6" id="KW-0378">Hydrolase</keyword>
<dbReference type="Gene3D" id="3.40.50.300">
    <property type="entry name" value="P-loop containing nucleotide triphosphate hydrolases"/>
    <property type="match status" value="2"/>
</dbReference>
<keyword evidence="3 6" id="KW-0347">Helicase</keyword>
<proteinExistence type="inferred from homology"/>
<organism evidence="11 12">
    <name type="scientific">Cordylochernes scorpioides</name>
    <dbReference type="NCBI Taxonomy" id="51811"/>
    <lineage>
        <taxon>Eukaryota</taxon>
        <taxon>Metazoa</taxon>
        <taxon>Ecdysozoa</taxon>
        <taxon>Arthropoda</taxon>
        <taxon>Chelicerata</taxon>
        <taxon>Arachnida</taxon>
        <taxon>Pseudoscorpiones</taxon>
        <taxon>Cheliferoidea</taxon>
        <taxon>Chernetidae</taxon>
        <taxon>Cordylochernes</taxon>
    </lineage>
</organism>
<feature type="region of interest" description="Disordered" evidence="8">
    <location>
        <begin position="39"/>
        <end position="77"/>
    </location>
</feature>
<keyword evidence="1 6" id="KW-0547">Nucleotide-binding</keyword>
<dbReference type="EC" id="3.6.4.13" evidence="7"/>
<keyword evidence="5 7" id="KW-0694">RNA-binding</keyword>
<dbReference type="PANTHER" id="PTHR24031">
    <property type="entry name" value="RNA HELICASE"/>
    <property type="match status" value="1"/>
</dbReference>
<dbReference type="InterPro" id="IPR001650">
    <property type="entry name" value="Helicase_C-like"/>
</dbReference>
<gene>
    <name evidence="11" type="ORF">LAZ67_2005187</name>
</gene>
<comment type="catalytic activity">
    <reaction evidence="7">
        <text>ATP + H2O = ADP + phosphate + H(+)</text>
        <dbReference type="Rhea" id="RHEA:13065"/>
        <dbReference type="ChEBI" id="CHEBI:15377"/>
        <dbReference type="ChEBI" id="CHEBI:15378"/>
        <dbReference type="ChEBI" id="CHEBI:30616"/>
        <dbReference type="ChEBI" id="CHEBI:43474"/>
        <dbReference type="ChEBI" id="CHEBI:456216"/>
        <dbReference type="EC" id="3.6.4.13"/>
    </reaction>
</comment>
<keyword evidence="12" id="KW-1185">Reference proteome</keyword>
<evidence type="ECO:0000256" key="8">
    <source>
        <dbReference type="SAM" id="MobiDB-lite"/>
    </source>
</evidence>
<feature type="non-terminal residue" evidence="11">
    <location>
        <position position="447"/>
    </location>
</feature>
<dbReference type="Pfam" id="PF00271">
    <property type="entry name" value="Helicase_C"/>
    <property type="match status" value="1"/>
</dbReference>
<evidence type="ECO:0000313" key="12">
    <source>
        <dbReference type="Proteomes" id="UP001235939"/>
    </source>
</evidence>
<dbReference type="PROSITE" id="PS51192">
    <property type="entry name" value="HELICASE_ATP_BIND_1"/>
    <property type="match status" value="1"/>
</dbReference>
<comment type="similarity">
    <text evidence="6">Belongs to the DEAD box helicase family.</text>
</comment>
<evidence type="ECO:0000259" key="10">
    <source>
        <dbReference type="PROSITE" id="PS51194"/>
    </source>
</evidence>
<dbReference type="Pfam" id="PF00270">
    <property type="entry name" value="DEAD"/>
    <property type="match status" value="1"/>
</dbReference>
<feature type="region of interest" description="Disordered" evidence="8">
    <location>
        <begin position="1"/>
        <end position="22"/>
    </location>
</feature>
<name>A0ABY6K470_9ARAC</name>
<dbReference type="SMART" id="SM00487">
    <property type="entry name" value="DEXDc"/>
    <property type="match status" value="1"/>
</dbReference>
<reference evidence="11 12" key="1">
    <citation type="submission" date="2022-01" db="EMBL/GenBank/DDBJ databases">
        <title>A chromosomal length assembly of Cordylochernes scorpioides.</title>
        <authorList>
            <person name="Zeh D."/>
            <person name="Zeh J."/>
        </authorList>
    </citation>
    <scope>NUCLEOTIDE SEQUENCE [LARGE SCALE GENOMIC DNA]</scope>
    <source>
        <strain evidence="11">IN4F17</strain>
        <tissue evidence="11">Whole Body</tissue>
    </source>
</reference>
<accession>A0ABY6K470</accession>
<evidence type="ECO:0000313" key="11">
    <source>
        <dbReference type="EMBL" id="UYV63651.1"/>
    </source>
</evidence>
<dbReference type="PROSITE" id="PS51194">
    <property type="entry name" value="HELICASE_CTER"/>
    <property type="match status" value="1"/>
</dbReference>
<evidence type="ECO:0000256" key="1">
    <source>
        <dbReference type="ARBA" id="ARBA00022741"/>
    </source>
</evidence>
<dbReference type="InterPro" id="IPR027417">
    <property type="entry name" value="P-loop_NTPase"/>
</dbReference>
<dbReference type="InterPro" id="IPR014001">
    <property type="entry name" value="Helicase_ATP-bd"/>
</dbReference>
<dbReference type="InterPro" id="IPR000629">
    <property type="entry name" value="RNA-helicase_DEAD-box_CS"/>
</dbReference>
<protein>
    <recommendedName>
        <fullName evidence="7">ATP-dependent RNA helicase</fullName>
        <ecNumber evidence="7">3.6.4.13</ecNumber>
    </recommendedName>
</protein>
<evidence type="ECO:0000256" key="4">
    <source>
        <dbReference type="ARBA" id="ARBA00022840"/>
    </source>
</evidence>
<evidence type="ECO:0000256" key="2">
    <source>
        <dbReference type="ARBA" id="ARBA00022801"/>
    </source>
</evidence>
<keyword evidence="4 6" id="KW-0067">ATP-binding</keyword>
<evidence type="ECO:0000259" key="9">
    <source>
        <dbReference type="PROSITE" id="PS51192"/>
    </source>
</evidence>
<dbReference type="PROSITE" id="PS00039">
    <property type="entry name" value="DEAD_ATP_HELICASE"/>
    <property type="match status" value="1"/>
</dbReference>
<evidence type="ECO:0000256" key="7">
    <source>
        <dbReference type="RuleBase" id="RU365068"/>
    </source>
</evidence>
<dbReference type="SUPFAM" id="SSF52540">
    <property type="entry name" value="P-loop containing nucleoside triphosphate hydrolases"/>
    <property type="match status" value="1"/>
</dbReference>
<dbReference type="CDD" id="cd18787">
    <property type="entry name" value="SF2_C_DEAD"/>
    <property type="match status" value="1"/>
</dbReference>
<feature type="compositionally biased region" description="Basic and acidic residues" evidence="8">
    <location>
        <begin position="39"/>
        <end position="56"/>
    </location>
</feature>
<evidence type="ECO:0000256" key="5">
    <source>
        <dbReference type="ARBA" id="ARBA00022884"/>
    </source>
</evidence>
<dbReference type="Proteomes" id="UP001235939">
    <property type="component" value="Chromosome 02"/>
</dbReference>
<feature type="domain" description="Helicase ATP-binding" evidence="9">
    <location>
        <begin position="101"/>
        <end position="295"/>
    </location>
</feature>
<evidence type="ECO:0000256" key="3">
    <source>
        <dbReference type="ARBA" id="ARBA00022806"/>
    </source>
</evidence>
<dbReference type="EMBL" id="CP092864">
    <property type="protein sequence ID" value="UYV63651.1"/>
    <property type="molecule type" value="Genomic_DNA"/>
</dbReference>
<dbReference type="SMART" id="SM00490">
    <property type="entry name" value="HELICc"/>
    <property type="match status" value="1"/>
</dbReference>
<comment type="function">
    <text evidence="7">RNA helicase.</text>
</comment>
<sequence>MAASDMRNRRHVQPLLTWSTNAAHPVSLESLKGFKSRGFEGKKRKFEEATEQQPDKRGKRPTHQQTKGEVDILDVQPSWSNLRKKQRQLQSGKSQRKYPVDTDMHVCRDVAASAKTGSGKTLAFLVPVLERLSKEGSPGKNTWVIVMSPTRELANQIYNVLSDLLIPYPTYTYGLLMGGTNRKAEIKWLRKGITFLVATPGRLLDHLKLLRVQTGAIKAKALKCLIVDEADKLLEIGFLADIKEILHLLPMSQRRARCYNRMVCAENRQTLLFSATIRDSTRDLLRVALKPGHIGIGIEPQTDVSVTVEGLKQVYVLVPLKLRLVLLINLLRLQHSSSKLMVFFSTSDSVIFHQLLLSAVSIPCLAIHGKLKQKKRKPVLNEFVGQEHGILLCTDVAARGLDIPQVDCVIQFDAPLSTTEYIHRVGRTARGVEGTGNAILFLRPDEF</sequence>
<feature type="domain" description="Helicase C-terminal" evidence="10">
    <location>
        <begin position="310"/>
        <end position="447"/>
    </location>
</feature>
<dbReference type="InterPro" id="IPR011545">
    <property type="entry name" value="DEAD/DEAH_box_helicase_dom"/>
</dbReference>
<comment type="domain">
    <text evidence="7">The Q motif is unique to and characteristic of the DEAD box family of RNA helicases and controls ATP binding and hydrolysis.</text>
</comment>
<evidence type="ECO:0000256" key="6">
    <source>
        <dbReference type="RuleBase" id="RU000492"/>
    </source>
</evidence>